<dbReference type="Proteomes" id="UP001139157">
    <property type="component" value="Unassembled WGS sequence"/>
</dbReference>
<dbReference type="RefSeq" id="WP_251910894.1">
    <property type="nucleotide sequence ID" value="NZ_JAMRXG010000004.1"/>
</dbReference>
<evidence type="ECO:0000313" key="2">
    <source>
        <dbReference type="EMBL" id="MCM6773802.1"/>
    </source>
</evidence>
<evidence type="ECO:0000259" key="1">
    <source>
        <dbReference type="Pfam" id="PF08410"/>
    </source>
</evidence>
<dbReference type="EMBL" id="JAMRXG010000004">
    <property type="protein sequence ID" value="MCM6773802.1"/>
    <property type="molecule type" value="Genomic_DNA"/>
</dbReference>
<proteinExistence type="predicted"/>
<dbReference type="Pfam" id="PF08410">
    <property type="entry name" value="DUF1737"/>
    <property type="match status" value="1"/>
</dbReference>
<dbReference type="InterPro" id="IPR013619">
    <property type="entry name" value="DUF1737"/>
</dbReference>
<dbReference type="AlphaFoldDB" id="A0A9X2E3V5"/>
<protein>
    <submittedName>
        <fullName evidence="2">DUF1737 domain-containing protein</fullName>
    </submittedName>
</protein>
<gene>
    <name evidence="2" type="ORF">NDR86_10010</name>
</gene>
<evidence type="ECO:0000313" key="3">
    <source>
        <dbReference type="Proteomes" id="UP001139157"/>
    </source>
</evidence>
<reference evidence="2" key="1">
    <citation type="submission" date="2022-06" db="EMBL/GenBank/DDBJ databases">
        <title>Novel species in genus nocardia.</title>
        <authorList>
            <person name="Li F."/>
        </authorList>
    </citation>
    <scope>NUCLEOTIDE SEQUENCE</scope>
    <source>
        <strain evidence="2">CDC141</strain>
    </source>
</reference>
<keyword evidence="3" id="KW-1185">Reference proteome</keyword>
<organism evidence="2 3">
    <name type="scientific">Nocardia pulmonis</name>
    <dbReference type="NCBI Taxonomy" id="2951408"/>
    <lineage>
        <taxon>Bacteria</taxon>
        <taxon>Bacillati</taxon>
        <taxon>Actinomycetota</taxon>
        <taxon>Actinomycetes</taxon>
        <taxon>Mycobacteriales</taxon>
        <taxon>Nocardiaceae</taxon>
        <taxon>Nocardia</taxon>
    </lineage>
</organism>
<name>A0A9X2E3V5_9NOCA</name>
<comment type="caution">
    <text evidence="2">The sequence shown here is derived from an EMBL/GenBank/DDBJ whole genome shotgun (WGS) entry which is preliminary data.</text>
</comment>
<feature type="domain" description="DUF1737" evidence="1">
    <location>
        <begin position="7"/>
        <end position="53"/>
    </location>
</feature>
<accession>A0A9X2E3V5</accession>
<sequence>MTDTPLRYRLITGPDDARFCERISALLDEGYRLHGSPAVTFNGQHVIAAQALVWDPN</sequence>